<dbReference type="EMBL" id="FRCJ01000011">
    <property type="protein sequence ID" value="SHN06475.1"/>
    <property type="molecule type" value="Genomic_DNA"/>
</dbReference>
<evidence type="ECO:0000256" key="1">
    <source>
        <dbReference type="SAM" id="Phobius"/>
    </source>
</evidence>
<dbReference type="OrthoDB" id="1070014at2"/>
<dbReference type="Proteomes" id="UP000184280">
    <property type="component" value="Unassembled WGS sequence"/>
</dbReference>
<feature type="transmembrane region" description="Helical" evidence="1">
    <location>
        <begin position="82"/>
        <end position="100"/>
    </location>
</feature>
<proteinExistence type="predicted"/>
<name>A0A1M7NS68_XYLRU</name>
<evidence type="ECO:0000313" key="3">
    <source>
        <dbReference type="Proteomes" id="UP000184280"/>
    </source>
</evidence>
<gene>
    <name evidence="2" type="ORF">SAMN04488494_0151</name>
</gene>
<feature type="transmembrane region" description="Helical" evidence="1">
    <location>
        <begin position="127"/>
        <end position="146"/>
    </location>
</feature>
<keyword evidence="1" id="KW-1133">Transmembrane helix</keyword>
<feature type="transmembrane region" description="Helical" evidence="1">
    <location>
        <begin position="12"/>
        <end position="31"/>
    </location>
</feature>
<organism evidence="2 3">
    <name type="scientific">Xylanibacter ruminicola</name>
    <name type="common">Prevotella ruminicola</name>
    <dbReference type="NCBI Taxonomy" id="839"/>
    <lineage>
        <taxon>Bacteria</taxon>
        <taxon>Pseudomonadati</taxon>
        <taxon>Bacteroidota</taxon>
        <taxon>Bacteroidia</taxon>
        <taxon>Bacteroidales</taxon>
        <taxon>Prevotellaceae</taxon>
        <taxon>Xylanibacter</taxon>
    </lineage>
</organism>
<reference evidence="2 3" key="1">
    <citation type="submission" date="2016-11" db="EMBL/GenBank/DDBJ databases">
        <authorList>
            <person name="Jaros S."/>
            <person name="Januszkiewicz K."/>
            <person name="Wedrychowicz H."/>
        </authorList>
    </citation>
    <scope>NUCLEOTIDE SEQUENCE [LARGE SCALE GENOMIC DNA]</scope>
    <source>
        <strain evidence="2 3">BPI-34</strain>
    </source>
</reference>
<sequence>MSTSLFQNAKKNPVSTILLLLFFGYVAYSIIDDIQTMLRATTDYDYCKALCDLVEFIGKTITWCVYFVVCYLTYIHKQYSRWILWLYYLTAVVFVVYYISAGNTLDYVFNHIGTEHLDRFPSMARSIYGAPLYFLGFSFIFMPKLIKDTIKLKKEQELTV</sequence>
<evidence type="ECO:0000313" key="2">
    <source>
        <dbReference type="EMBL" id="SHN06475.1"/>
    </source>
</evidence>
<dbReference type="RefSeq" id="WP_139294894.1">
    <property type="nucleotide sequence ID" value="NZ_FOLF01000009.1"/>
</dbReference>
<keyword evidence="1" id="KW-0472">Membrane</keyword>
<keyword evidence="1" id="KW-0812">Transmembrane</keyword>
<protein>
    <submittedName>
        <fullName evidence="2">Uncharacterized protein</fullName>
    </submittedName>
</protein>
<accession>A0A1M7NS68</accession>
<dbReference type="AlphaFoldDB" id="A0A1M7NS68"/>
<feature type="transmembrane region" description="Helical" evidence="1">
    <location>
        <begin position="56"/>
        <end position="75"/>
    </location>
</feature>